<reference evidence="1 2" key="1">
    <citation type="submission" date="2020-07" db="EMBL/GenBank/DDBJ databases">
        <title>Comparative genomics of pyrophilous fungi reveals a link between fire events and developmental genes.</title>
        <authorList>
            <consortium name="DOE Joint Genome Institute"/>
            <person name="Steindorff A.S."/>
            <person name="Carver A."/>
            <person name="Calhoun S."/>
            <person name="Stillman K."/>
            <person name="Liu H."/>
            <person name="Lipzen A."/>
            <person name="Pangilinan J."/>
            <person name="Labutti K."/>
            <person name="Bruns T.D."/>
            <person name="Grigoriev I.V."/>
        </authorList>
    </citation>
    <scope>NUCLEOTIDE SEQUENCE [LARGE SCALE GENOMIC DNA]</scope>
    <source>
        <strain evidence="1 2">CBS 144469</strain>
    </source>
</reference>
<dbReference type="Proteomes" id="UP000521943">
    <property type="component" value="Unassembled WGS sequence"/>
</dbReference>
<keyword evidence="2" id="KW-1185">Reference proteome</keyword>
<protein>
    <submittedName>
        <fullName evidence="1">Uncharacterized protein</fullName>
    </submittedName>
</protein>
<comment type="caution">
    <text evidence="1">The sequence shown here is derived from an EMBL/GenBank/DDBJ whole genome shotgun (WGS) entry which is preliminary data.</text>
</comment>
<sequence>MDREPWEYWCAASSSNPGGSARLHQDDVPDVFLIIRLHQAAKATRPHVTRRMTNPRDATRQLMDGVDDLSASDAPGIHDLDNTGLSVAQAHLGGGRDEGGIVCNPGLDEEGVWGIEHIPTGAGPLVDRLCGECRDGSGVPTHQDRREKGIAVEAGASVLVALDVFQGYAGEGDDWHGGPRVGDDFLKGGQRNVAMWGIGRDGAHAIVEFVRVGGELGRKGIDNGCVEARRSVLQSSKRGFFFARGSGWAAIPWGCGGGEERMRMQGTFGLTADIEILTRTSAGSRSHCSRSTKGSQMCRLWKRSYVPPSPVLSLSERAPFTHAASYPNPGSYTTSLSFALPSTHTDSRHTAVSHSLHSFIVTAQQWHLPTNSDPICLATYCMASRLARLVLPAIATRFRSFGPRWTKNLIGTWPFTQSARPGRLARIFEVYVRESALRHPTPY</sequence>
<proteinExistence type="predicted"/>
<dbReference type="AlphaFoldDB" id="A0A8H6HRA1"/>
<dbReference type="EMBL" id="JACGCI010000048">
    <property type="protein sequence ID" value="KAF6751734.1"/>
    <property type="molecule type" value="Genomic_DNA"/>
</dbReference>
<evidence type="ECO:0000313" key="1">
    <source>
        <dbReference type="EMBL" id="KAF6751734.1"/>
    </source>
</evidence>
<evidence type="ECO:0000313" key="2">
    <source>
        <dbReference type="Proteomes" id="UP000521943"/>
    </source>
</evidence>
<gene>
    <name evidence="1" type="ORF">DFP72DRAFT_473748</name>
</gene>
<organism evidence="1 2">
    <name type="scientific">Ephemerocybe angulata</name>
    <dbReference type="NCBI Taxonomy" id="980116"/>
    <lineage>
        <taxon>Eukaryota</taxon>
        <taxon>Fungi</taxon>
        <taxon>Dikarya</taxon>
        <taxon>Basidiomycota</taxon>
        <taxon>Agaricomycotina</taxon>
        <taxon>Agaricomycetes</taxon>
        <taxon>Agaricomycetidae</taxon>
        <taxon>Agaricales</taxon>
        <taxon>Agaricineae</taxon>
        <taxon>Psathyrellaceae</taxon>
        <taxon>Ephemerocybe</taxon>
    </lineage>
</organism>
<name>A0A8H6HRA1_9AGAR</name>
<accession>A0A8H6HRA1</accession>